<dbReference type="EMBL" id="JACIGW010000003">
    <property type="protein sequence ID" value="MBB4349338.1"/>
    <property type="molecule type" value="Genomic_DNA"/>
</dbReference>
<name>A0A7W6TFB6_9HYPH</name>
<evidence type="ECO:0000313" key="1">
    <source>
        <dbReference type="EMBL" id="MBB4349338.1"/>
    </source>
</evidence>
<dbReference type="Proteomes" id="UP000520770">
    <property type="component" value="Unassembled WGS sequence"/>
</dbReference>
<gene>
    <name evidence="2" type="ORF">GGE31_002953</name>
    <name evidence="1" type="ORF">GGE33_003100</name>
    <name evidence="3" type="ORF">GGE35_002894</name>
</gene>
<protein>
    <submittedName>
        <fullName evidence="2">BMFP domain-containing protein YqiC</fullName>
    </submittedName>
</protein>
<evidence type="ECO:0000313" key="2">
    <source>
        <dbReference type="EMBL" id="MBB4412440.1"/>
    </source>
</evidence>
<sequence length="144" mass="16137">MLENPTYPTNNALTAATSDSDFHYALQNSRPIERSSTHVHLPSQTRDTSTQIAPFFPQIMGEMEADISDIVELTLAEALADPLIALLNQADGVSRQNFASTMELAQQTHDDHHNLKIKARAAERKKLLHAFLDLPMEAWPSRHH</sequence>
<organism evidence="2 5">
    <name type="scientific">Aliirhizobium cellulosilyticum</name>
    <dbReference type="NCBI Taxonomy" id="393664"/>
    <lineage>
        <taxon>Bacteria</taxon>
        <taxon>Pseudomonadati</taxon>
        <taxon>Pseudomonadota</taxon>
        <taxon>Alphaproteobacteria</taxon>
        <taxon>Hyphomicrobiales</taxon>
        <taxon>Rhizobiaceae</taxon>
        <taxon>Aliirhizobium</taxon>
    </lineage>
</organism>
<keyword evidence="5" id="KW-1185">Reference proteome</keyword>
<accession>A0A7W6TFB6</accession>
<evidence type="ECO:0000313" key="5">
    <source>
        <dbReference type="Proteomes" id="UP000524535"/>
    </source>
</evidence>
<proteinExistence type="predicted"/>
<comment type="caution">
    <text evidence="2">The sequence shown here is derived from an EMBL/GenBank/DDBJ whole genome shotgun (WGS) entry which is preliminary data.</text>
</comment>
<dbReference type="EMBL" id="JACIHM010000003">
    <property type="protein sequence ID" value="MBB4447072.1"/>
    <property type="molecule type" value="Genomic_DNA"/>
</dbReference>
<dbReference type="Proteomes" id="UP000524535">
    <property type="component" value="Unassembled WGS sequence"/>
</dbReference>
<dbReference type="RefSeq" id="WP_183824420.1">
    <property type="nucleotide sequence ID" value="NZ_JACIGW010000003.1"/>
</dbReference>
<evidence type="ECO:0000313" key="6">
    <source>
        <dbReference type="Proteomes" id="UP000576087"/>
    </source>
</evidence>
<evidence type="ECO:0000313" key="3">
    <source>
        <dbReference type="EMBL" id="MBB4447072.1"/>
    </source>
</evidence>
<reference evidence="4 5" key="1">
    <citation type="submission" date="2020-08" db="EMBL/GenBank/DDBJ databases">
        <title>Genomic Encyclopedia of Type Strains, Phase IV (KMG-V): Genome sequencing to study the core and pangenomes of soil and plant-associated prokaryotes.</title>
        <authorList>
            <person name="Whitman W."/>
        </authorList>
    </citation>
    <scope>NUCLEOTIDE SEQUENCE [LARGE SCALE GENOMIC DNA]</scope>
    <source>
        <strain evidence="2 5">SEMIA 444</strain>
        <strain evidence="1 4">SEMIA 448</strain>
        <strain evidence="3 6">SEMIA 452</strain>
    </source>
</reference>
<dbReference type="AlphaFoldDB" id="A0A7W6TFB6"/>
<dbReference type="Proteomes" id="UP000576087">
    <property type="component" value="Unassembled WGS sequence"/>
</dbReference>
<evidence type="ECO:0000313" key="4">
    <source>
        <dbReference type="Proteomes" id="UP000520770"/>
    </source>
</evidence>
<dbReference type="EMBL" id="JACIGY010000003">
    <property type="protein sequence ID" value="MBB4412440.1"/>
    <property type="molecule type" value="Genomic_DNA"/>
</dbReference>